<dbReference type="Pfam" id="PF01145">
    <property type="entry name" value="Band_7"/>
    <property type="match status" value="1"/>
</dbReference>
<dbReference type="InterPro" id="IPR036013">
    <property type="entry name" value="Band_7/SPFH_dom_sf"/>
</dbReference>
<dbReference type="SMART" id="SM00244">
    <property type="entry name" value="PHB"/>
    <property type="match status" value="1"/>
</dbReference>
<evidence type="ECO:0000313" key="4">
    <source>
        <dbReference type="EMBL" id="SHJ78449.1"/>
    </source>
</evidence>
<dbReference type="Gene3D" id="3.30.479.30">
    <property type="entry name" value="Band 7 domain"/>
    <property type="match status" value="1"/>
</dbReference>
<dbReference type="SUPFAM" id="SSF117892">
    <property type="entry name" value="Band 7/SPFH domain"/>
    <property type="match status" value="1"/>
</dbReference>
<feature type="domain" description="Band 7" evidence="3">
    <location>
        <begin position="42"/>
        <end position="208"/>
    </location>
</feature>
<dbReference type="Proteomes" id="UP000184387">
    <property type="component" value="Unassembled WGS sequence"/>
</dbReference>
<dbReference type="AlphaFoldDB" id="A0A1M6M4R7"/>
<accession>A0A1M6M4R7</accession>
<reference evidence="4 5" key="1">
    <citation type="submission" date="2016-11" db="EMBL/GenBank/DDBJ databases">
        <authorList>
            <person name="Jaros S."/>
            <person name="Januszkiewicz K."/>
            <person name="Wedrychowicz H."/>
        </authorList>
    </citation>
    <scope>NUCLEOTIDE SEQUENCE [LARGE SCALE GENOMIC DNA]</scope>
    <source>
        <strain evidence="4 5">DSM 14916</strain>
    </source>
</reference>
<evidence type="ECO:0000256" key="2">
    <source>
        <dbReference type="SAM" id="Phobius"/>
    </source>
</evidence>
<keyword evidence="2" id="KW-0812">Transmembrane</keyword>
<comment type="subcellular location">
    <subcellularLocation>
        <location evidence="1">Membrane</location>
        <topology evidence="1">Single-pass membrane protein</topology>
    </subcellularLocation>
</comment>
<sequence length="259" mass="28686">MPRDDSLPAAGRSKPELTRARAALLGLGGLACLLIASLIYRQVTVQPGTAQRVVISRGGEVVRILGPGQWGIINPWSHSRTVYDMAITAADRSLPDRGMPALSAEGHPLTVFGTAFWHEGEEADLRWRFTHIRAETELMQPLMASAVQAVMGRLRMDEIIRDATAVQAALTEELRRRARDLLRVQVTEFALTRIEPGESYRAVVAEREIGRARADSVAASPAVASNNQNAVDVELIRRWDGRGVIPETMERRDRRPPER</sequence>
<dbReference type="RefSeq" id="WP_073136777.1">
    <property type="nucleotide sequence ID" value="NZ_FQZF01000020.1"/>
</dbReference>
<evidence type="ECO:0000313" key="5">
    <source>
        <dbReference type="Proteomes" id="UP000184387"/>
    </source>
</evidence>
<evidence type="ECO:0000259" key="3">
    <source>
        <dbReference type="SMART" id="SM00244"/>
    </source>
</evidence>
<dbReference type="PROSITE" id="PS51257">
    <property type="entry name" value="PROKAR_LIPOPROTEIN"/>
    <property type="match status" value="1"/>
</dbReference>
<proteinExistence type="predicted"/>
<dbReference type="OrthoDB" id="7270032at2"/>
<keyword evidence="2" id="KW-0472">Membrane</keyword>
<dbReference type="STRING" id="198092.SAMN02745194_03361"/>
<dbReference type="GO" id="GO:0016020">
    <property type="term" value="C:membrane"/>
    <property type="evidence" value="ECO:0007669"/>
    <property type="project" value="UniProtKB-SubCell"/>
</dbReference>
<name>A0A1M6M4R7_9PROT</name>
<evidence type="ECO:0000256" key="1">
    <source>
        <dbReference type="ARBA" id="ARBA00004167"/>
    </source>
</evidence>
<organism evidence="4 5">
    <name type="scientific">Muricoccus roseus</name>
    <dbReference type="NCBI Taxonomy" id="198092"/>
    <lineage>
        <taxon>Bacteria</taxon>
        <taxon>Pseudomonadati</taxon>
        <taxon>Pseudomonadota</taxon>
        <taxon>Alphaproteobacteria</taxon>
        <taxon>Acetobacterales</taxon>
        <taxon>Roseomonadaceae</taxon>
        <taxon>Muricoccus</taxon>
    </lineage>
</organism>
<dbReference type="EMBL" id="FQZF01000020">
    <property type="protein sequence ID" value="SHJ78449.1"/>
    <property type="molecule type" value="Genomic_DNA"/>
</dbReference>
<keyword evidence="5" id="KW-1185">Reference proteome</keyword>
<protein>
    <submittedName>
        <fullName evidence="4">SPFH domain / Band 7 family protein</fullName>
    </submittedName>
</protein>
<gene>
    <name evidence="4" type="ORF">SAMN02745194_03361</name>
</gene>
<dbReference type="InterPro" id="IPR001107">
    <property type="entry name" value="Band_7"/>
</dbReference>
<feature type="transmembrane region" description="Helical" evidence="2">
    <location>
        <begin position="21"/>
        <end position="40"/>
    </location>
</feature>
<keyword evidence="2" id="KW-1133">Transmembrane helix</keyword>